<dbReference type="Gene3D" id="2.40.30.10">
    <property type="entry name" value="Translation factors"/>
    <property type="match status" value="1"/>
</dbReference>
<dbReference type="OrthoDB" id="3291337at2"/>
<dbReference type="InterPro" id="IPR007037">
    <property type="entry name" value="SIP_rossman_dom"/>
</dbReference>
<keyword evidence="3" id="KW-1185">Reference proteome</keyword>
<dbReference type="InterPro" id="IPR039261">
    <property type="entry name" value="FNR_nucleotide-bd"/>
</dbReference>
<dbReference type="AlphaFoldDB" id="A0A3L8P2K3"/>
<dbReference type="InterPro" id="IPR017927">
    <property type="entry name" value="FAD-bd_FR_type"/>
</dbReference>
<dbReference type="SUPFAM" id="SSF63380">
    <property type="entry name" value="Riboflavin synthase domain-like"/>
    <property type="match status" value="1"/>
</dbReference>
<dbReference type="PROSITE" id="PS51384">
    <property type="entry name" value="FAD_FR"/>
    <property type="match status" value="1"/>
</dbReference>
<gene>
    <name evidence="2" type="ORF">D9V37_06495</name>
</gene>
<proteinExistence type="predicted"/>
<evidence type="ECO:0000313" key="2">
    <source>
        <dbReference type="EMBL" id="RLV49570.1"/>
    </source>
</evidence>
<organism evidence="2 3">
    <name type="scientific">Nocardioides mangrovicus</name>
    <dbReference type="NCBI Taxonomy" id="2478913"/>
    <lineage>
        <taxon>Bacteria</taxon>
        <taxon>Bacillati</taxon>
        <taxon>Actinomycetota</taxon>
        <taxon>Actinomycetes</taxon>
        <taxon>Propionibacteriales</taxon>
        <taxon>Nocardioidaceae</taxon>
        <taxon>Nocardioides</taxon>
    </lineage>
</organism>
<comment type="caution">
    <text evidence="2">The sequence shown here is derived from an EMBL/GenBank/DDBJ whole genome shotgun (WGS) entry which is preliminary data.</text>
</comment>
<dbReference type="Pfam" id="PF08021">
    <property type="entry name" value="FAD_binding_9"/>
    <property type="match status" value="1"/>
</dbReference>
<dbReference type="EMBL" id="RDBE01000006">
    <property type="protein sequence ID" value="RLV49570.1"/>
    <property type="molecule type" value="Genomic_DNA"/>
</dbReference>
<dbReference type="Proteomes" id="UP000281708">
    <property type="component" value="Unassembled WGS sequence"/>
</dbReference>
<dbReference type="InterPro" id="IPR013113">
    <property type="entry name" value="SIP_FAD-bd"/>
</dbReference>
<sequence length="226" mass="24619">MSHRTAPLPGRVTSRRELTAHLVRLEVEVPGWHSSGVLDEWVALTVPGQYQTRYYTVRDVEGERLVLDVVIHDEGLVTTWAAGDCVGDQVLVSLPQGSFALPDDAGWLVLAADLTGLPAVARIAAHHRVTAYVEAPAGTEVAYDPIAGEVTWVEPPAHGSGQTSALADLVSGLTWPAGPGYFWMAGESAQMREIRKHLRHEVGFETTRFDVMGYWSGARGRRLRAS</sequence>
<reference evidence="2 3" key="1">
    <citation type="submission" date="2018-10" db="EMBL/GenBank/DDBJ databases">
        <title>Marmoricola sp. 4Q3S-7 whole genome shotgun sequence.</title>
        <authorList>
            <person name="Li F."/>
        </authorList>
    </citation>
    <scope>NUCLEOTIDE SEQUENCE [LARGE SCALE GENOMIC DNA]</scope>
    <source>
        <strain evidence="2 3">4Q3S-7</strain>
    </source>
</reference>
<feature type="domain" description="FAD-binding FR-type" evidence="1">
    <location>
        <begin position="5"/>
        <end position="102"/>
    </location>
</feature>
<dbReference type="GO" id="GO:0016491">
    <property type="term" value="F:oxidoreductase activity"/>
    <property type="evidence" value="ECO:0007669"/>
    <property type="project" value="InterPro"/>
</dbReference>
<dbReference type="Pfam" id="PF04954">
    <property type="entry name" value="SIP"/>
    <property type="match status" value="1"/>
</dbReference>
<dbReference type="PANTHER" id="PTHR30157:SF0">
    <property type="entry name" value="NADPH-DEPENDENT FERRIC-CHELATE REDUCTASE"/>
    <property type="match status" value="1"/>
</dbReference>
<protein>
    <submittedName>
        <fullName evidence="2">Siderophore-interacting protein</fullName>
    </submittedName>
</protein>
<evidence type="ECO:0000313" key="3">
    <source>
        <dbReference type="Proteomes" id="UP000281708"/>
    </source>
</evidence>
<accession>A0A3L8P2K3</accession>
<name>A0A3L8P2K3_9ACTN</name>
<dbReference type="PANTHER" id="PTHR30157">
    <property type="entry name" value="FERRIC REDUCTASE, NADPH-DEPENDENT"/>
    <property type="match status" value="1"/>
</dbReference>
<evidence type="ECO:0000259" key="1">
    <source>
        <dbReference type="PROSITE" id="PS51384"/>
    </source>
</evidence>
<dbReference type="RefSeq" id="WP_121805335.1">
    <property type="nucleotide sequence ID" value="NZ_RDBE01000006.1"/>
</dbReference>
<dbReference type="Gene3D" id="3.40.50.80">
    <property type="entry name" value="Nucleotide-binding domain of ferredoxin-NADP reductase (FNR) module"/>
    <property type="match status" value="1"/>
</dbReference>
<dbReference type="InterPro" id="IPR039374">
    <property type="entry name" value="SIP_fam"/>
</dbReference>
<dbReference type="InterPro" id="IPR017938">
    <property type="entry name" value="Riboflavin_synthase-like_b-brl"/>
</dbReference>
<dbReference type="CDD" id="cd06193">
    <property type="entry name" value="siderophore_interacting"/>
    <property type="match status" value="1"/>
</dbReference>